<dbReference type="RefSeq" id="WP_387396083.1">
    <property type="nucleotide sequence ID" value="NZ_JBIAMT010000003.1"/>
</dbReference>
<accession>A0ABW6P5W6</accession>
<sequence length="112" mass="12203">MKKLGNDTLTLLVNTKTSSDELGVAVNSTARVDVSGCSVQPATDSESDSNTDITVAKWRAHCPPTTEMLAVKTADEVEYLGIVYQVYADREGWTDRKGVPHHVTLILRKARG</sequence>
<gene>
    <name evidence="1" type="ORF">ACFYU5_19175</name>
</gene>
<comment type="caution">
    <text evidence="1">The sequence shown here is derived from an EMBL/GenBank/DDBJ whole genome shotgun (WGS) entry which is preliminary data.</text>
</comment>
<dbReference type="EMBL" id="JBIAMT010000003">
    <property type="protein sequence ID" value="MFF0498536.1"/>
    <property type="molecule type" value="Genomic_DNA"/>
</dbReference>
<protein>
    <recommendedName>
        <fullName evidence="3">Head-tail adaptor protein</fullName>
    </recommendedName>
</protein>
<evidence type="ECO:0000313" key="2">
    <source>
        <dbReference type="Proteomes" id="UP001601442"/>
    </source>
</evidence>
<reference evidence="1 2" key="1">
    <citation type="submission" date="2024-10" db="EMBL/GenBank/DDBJ databases">
        <title>The Natural Products Discovery Center: Release of the First 8490 Sequenced Strains for Exploring Actinobacteria Biosynthetic Diversity.</title>
        <authorList>
            <person name="Kalkreuter E."/>
            <person name="Kautsar S.A."/>
            <person name="Yang D."/>
            <person name="Bader C.D."/>
            <person name="Teijaro C.N."/>
            <person name="Fluegel L."/>
            <person name="Davis C.M."/>
            <person name="Simpson J.R."/>
            <person name="Lauterbach L."/>
            <person name="Steele A.D."/>
            <person name="Gui C."/>
            <person name="Meng S."/>
            <person name="Li G."/>
            <person name="Viehrig K."/>
            <person name="Ye F."/>
            <person name="Su P."/>
            <person name="Kiefer A.F."/>
            <person name="Nichols A."/>
            <person name="Cepeda A.J."/>
            <person name="Yan W."/>
            <person name="Fan B."/>
            <person name="Jiang Y."/>
            <person name="Adhikari A."/>
            <person name="Zheng C.-J."/>
            <person name="Schuster L."/>
            <person name="Cowan T.M."/>
            <person name="Smanski M.J."/>
            <person name="Chevrette M.G."/>
            <person name="De Carvalho L.P.S."/>
            <person name="Shen B."/>
        </authorList>
    </citation>
    <scope>NUCLEOTIDE SEQUENCE [LARGE SCALE GENOMIC DNA]</scope>
    <source>
        <strain evidence="1 2">NPDC004119</strain>
    </source>
</reference>
<keyword evidence="2" id="KW-1185">Reference proteome</keyword>
<evidence type="ECO:0000313" key="1">
    <source>
        <dbReference type="EMBL" id="MFF0498536.1"/>
    </source>
</evidence>
<dbReference type="Proteomes" id="UP001601442">
    <property type="component" value="Unassembled WGS sequence"/>
</dbReference>
<proteinExistence type="predicted"/>
<evidence type="ECO:0008006" key="3">
    <source>
        <dbReference type="Google" id="ProtNLM"/>
    </source>
</evidence>
<name>A0ABW6P5W6_9NOCA</name>
<organism evidence="1 2">
    <name type="scientific">Nocardia aobensis</name>
    <dbReference type="NCBI Taxonomy" id="257277"/>
    <lineage>
        <taxon>Bacteria</taxon>
        <taxon>Bacillati</taxon>
        <taxon>Actinomycetota</taxon>
        <taxon>Actinomycetes</taxon>
        <taxon>Mycobacteriales</taxon>
        <taxon>Nocardiaceae</taxon>
        <taxon>Nocardia</taxon>
    </lineage>
</organism>